<dbReference type="PANTHER" id="PTHR47542">
    <property type="entry name" value="ACYL-COA N-ACYLTRANSFERASES (NAT) SUPERFAMILY PROTEIN"/>
    <property type="match status" value="1"/>
</dbReference>
<dbReference type="InterPro" id="IPR016181">
    <property type="entry name" value="Acyl_CoA_acyltransferase"/>
</dbReference>
<reference evidence="3 5" key="1">
    <citation type="journal article" date="2018" name="Front. Microbiol.">
        <title>Genome-Based Analysis Reveals the Taxonomy and Diversity of the Family Idiomarinaceae.</title>
        <authorList>
            <person name="Liu Y."/>
            <person name="Lai Q."/>
            <person name="Shao Z."/>
        </authorList>
    </citation>
    <scope>NUCLEOTIDE SEQUENCE [LARGE SCALE GENOMIC DNA]</scope>
    <source>
        <strain evidence="3 5">CF12-14</strain>
    </source>
</reference>
<evidence type="ECO:0000313" key="4">
    <source>
        <dbReference type="Proteomes" id="UP000249203"/>
    </source>
</evidence>
<keyword evidence="2" id="KW-0808">Transferase</keyword>
<keyword evidence="2" id="KW-0687">Ribonucleoprotein</keyword>
<dbReference type="RefSeq" id="WP_111569881.1">
    <property type="nucleotide sequence ID" value="NZ_PIPK01000010.1"/>
</dbReference>
<evidence type="ECO:0000313" key="2">
    <source>
        <dbReference type="EMBL" id="RAJ95365.1"/>
    </source>
</evidence>
<dbReference type="AlphaFoldDB" id="A0A327WV87"/>
<gene>
    <name evidence="2" type="ORF">B0I24_11048</name>
    <name evidence="3" type="ORF">CWE07_10790</name>
</gene>
<dbReference type="PANTHER" id="PTHR47542:SF2">
    <property type="entry name" value="ACYL-COA N-ACYLTRANSFERASES (NAT) SUPERFAMILY PROTEIN"/>
    <property type="match status" value="1"/>
</dbReference>
<evidence type="ECO:0000259" key="1">
    <source>
        <dbReference type="PROSITE" id="PS51186"/>
    </source>
</evidence>
<sequence>MTPAWHIREGQTADLDRLCELEQASFSYDQIGRRSFRHLLLSPTARVFVVEQPGTAPALLAYAIVLTRKNSRYWRLYSMATSSAARGQGIGKHLLNHILETAQHSVDGSAGGMRLEVKCSNTAGLGLYRQLGFEITDILPAYYSDDSDGYRMQLTFA</sequence>
<reference evidence="2 4" key="2">
    <citation type="submission" date="2018-06" db="EMBL/GenBank/DDBJ databases">
        <title>Genomic Encyclopedia of Type Strains, Phase III (KMG-III): the genomes of soil and plant-associated and newly described type strains.</title>
        <authorList>
            <person name="Whitman W."/>
        </authorList>
    </citation>
    <scope>NUCLEOTIDE SEQUENCE [LARGE SCALE GENOMIC DNA]</scope>
    <source>
        <strain evidence="2 4">CGMCC 1.15366</strain>
    </source>
</reference>
<feature type="domain" description="N-acetyltransferase" evidence="1">
    <location>
        <begin position="5"/>
        <end position="157"/>
    </location>
</feature>
<dbReference type="GO" id="GO:0005840">
    <property type="term" value="C:ribosome"/>
    <property type="evidence" value="ECO:0007669"/>
    <property type="project" value="UniProtKB-KW"/>
</dbReference>
<evidence type="ECO:0000313" key="3">
    <source>
        <dbReference type="EMBL" id="RUO22743.1"/>
    </source>
</evidence>
<comment type="caution">
    <text evidence="2">The sequence shown here is derived from an EMBL/GenBank/DDBJ whole genome shotgun (WGS) entry which is preliminary data.</text>
</comment>
<dbReference type="CDD" id="cd04301">
    <property type="entry name" value="NAT_SF"/>
    <property type="match status" value="1"/>
</dbReference>
<keyword evidence="2" id="KW-0689">Ribosomal protein</keyword>
<dbReference type="InterPro" id="IPR000182">
    <property type="entry name" value="GNAT_dom"/>
</dbReference>
<dbReference type="EMBL" id="QLMD01000010">
    <property type="protein sequence ID" value="RAJ95365.1"/>
    <property type="molecule type" value="Genomic_DNA"/>
</dbReference>
<dbReference type="PROSITE" id="PS51186">
    <property type="entry name" value="GNAT"/>
    <property type="match status" value="1"/>
</dbReference>
<protein>
    <submittedName>
        <fullName evidence="3">N-acetyltransferase</fullName>
    </submittedName>
    <submittedName>
        <fullName evidence="2">[SSU ribosomal protein S18P]-alanine acetyltransferase</fullName>
    </submittedName>
</protein>
<dbReference type="Pfam" id="PF00583">
    <property type="entry name" value="Acetyltransf_1"/>
    <property type="match status" value="1"/>
</dbReference>
<dbReference type="SUPFAM" id="SSF55729">
    <property type="entry name" value="Acyl-CoA N-acyltransferases (Nat)"/>
    <property type="match status" value="1"/>
</dbReference>
<organism evidence="2 4">
    <name type="scientific">Aliidiomarina maris</name>
    <dbReference type="NCBI Taxonomy" id="531312"/>
    <lineage>
        <taxon>Bacteria</taxon>
        <taxon>Pseudomonadati</taxon>
        <taxon>Pseudomonadota</taxon>
        <taxon>Gammaproteobacteria</taxon>
        <taxon>Alteromonadales</taxon>
        <taxon>Idiomarinaceae</taxon>
        <taxon>Aliidiomarina</taxon>
    </lineage>
</organism>
<dbReference type="Gene3D" id="3.40.630.30">
    <property type="match status" value="1"/>
</dbReference>
<dbReference type="EMBL" id="PIPK01000010">
    <property type="protein sequence ID" value="RUO22743.1"/>
    <property type="molecule type" value="Genomic_DNA"/>
</dbReference>
<evidence type="ECO:0000313" key="5">
    <source>
        <dbReference type="Proteomes" id="UP000287865"/>
    </source>
</evidence>
<dbReference type="Proteomes" id="UP000287865">
    <property type="component" value="Unassembled WGS sequence"/>
</dbReference>
<dbReference type="OrthoDB" id="27442at2"/>
<name>A0A327WV87_9GAMM</name>
<dbReference type="GO" id="GO:0016747">
    <property type="term" value="F:acyltransferase activity, transferring groups other than amino-acyl groups"/>
    <property type="evidence" value="ECO:0007669"/>
    <property type="project" value="InterPro"/>
</dbReference>
<accession>A0A327WV87</accession>
<keyword evidence="5" id="KW-1185">Reference proteome</keyword>
<proteinExistence type="predicted"/>
<dbReference type="Proteomes" id="UP000249203">
    <property type="component" value="Unassembled WGS sequence"/>
</dbReference>